<proteinExistence type="predicted"/>
<dbReference type="Proteomes" id="UP000240883">
    <property type="component" value="Unassembled WGS sequence"/>
</dbReference>
<feature type="region of interest" description="Disordered" evidence="1">
    <location>
        <begin position="71"/>
        <end position="95"/>
    </location>
</feature>
<evidence type="ECO:0000256" key="1">
    <source>
        <dbReference type="SAM" id="MobiDB-lite"/>
    </source>
</evidence>
<dbReference type="EMBL" id="KZ678194">
    <property type="protein sequence ID" value="PSN58804.1"/>
    <property type="molecule type" value="Genomic_DNA"/>
</dbReference>
<evidence type="ECO:0000313" key="2">
    <source>
        <dbReference type="EMBL" id="PSN58804.1"/>
    </source>
</evidence>
<gene>
    <name evidence="2" type="ORF">BS50DRAFT_627047</name>
</gene>
<keyword evidence="3" id="KW-1185">Reference proteome</keyword>
<name>A0A2T2N052_CORCC</name>
<protein>
    <submittedName>
        <fullName evidence="2">Uncharacterized protein</fullName>
    </submittedName>
</protein>
<accession>A0A2T2N052</accession>
<organism evidence="2 3">
    <name type="scientific">Corynespora cassiicola Philippines</name>
    <dbReference type="NCBI Taxonomy" id="1448308"/>
    <lineage>
        <taxon>Eukaryota</taxon>
        <taxon>Fungi</taxon>
        <taxon>Dikarya</taxon>
        <taxon>Ascomycota</taxon>
        <taxon>Pezizomycotina</taxon>
        <taxon>Dothideomycetes</taxon>
        <taxon>Pleosporomycetidae</taxon>
        <taxon>Pleosporales</taxon>
        <taxon>Corynesporascaceae</taxon>
        <taxon>Corynespora</taxon>
    </lineage>
</organism>
<evidence type="ECO:0000313" key="3">
    <source>
        <dbReference type="Proteomes" id="UP000240883"/>
    </source>
</evidence>
<reference evidence="2 3" key="1">
    <citation type="journal article" date="2018" name="Front. Microbiol.">
        <title>Genome-Wide Analysis of Corynespora cassiicola Leaf Fall Disease Putative Effectors.</title>
        <authorList>
            <person name="Lopez D."/>
            <person name="Ribeiro S."/>
            <person name="Label P."/>
            <person name="Fumanal B."/>
            <person name="Venisse J.S."/>
            <person name="Kohler A."/>
            <person name="de Oliveira R.R."/>
            <person name="Labutti K."/>
            <person name="Lipzen A."/>
            <person name="Lail K."/>
            <person name="Bauer D."/>
            <person name="Ohm R.A."/>
            <person name="Barry K.W."/>
            <person name="Spatafora J."/>
            <person name="Grigoriev I.V."/>
            <person name="Martin F.M."/>
            <person name="Pujade-Renaud V."/>
        </authorList>
    </citation>
    <scope>NUCLEOTIDE SEQUENCE [LARGE SCALE GENOMIC DNA]</scope>
    <source>
        <strain evidence="2 3">Philippines</strain>
    </source>
</reference>
<sequence>MKHSQSKIIGGTNREAVEICSFGDTLHGSNIERKRHHHGNCRDEEKRGRIIEPAVGYELTSKRRKLDADLKQQSLHNSGRVKTSSGYYESGKSGHNNENRMTYDSVWESKNGRTCILYDNMFYFNLPVEERTDGMMLGGTDDDPEGIGVFAGENHEFFCYCGGEYASISVVKFNPSEGVYENFAFANLENLDDLDDWNWDEMDGPAITHIFSCVANRKLFFYTRGKDAVELDLRSREFSLVKRRSVRKLFGRKLYPVT</sequence>
<dbReference type="AlphaFoldDB" id="A0A2T2N052"/>